<dbReference type="EMBL" id="CM039174">
    <property type="protein sequence ID" value="KAH9752241.1"/>
    <property type="molecule type" value="Genomic_DNA"/>
</dbReference>
<evidence type="ECO:0000313" key="2">
    <source>
        <dbReference type="Proteomes" id="UP000829398"/>
    </source>
</evidence>
<evidence type="ECO:0000313" key="1">
    <source>
        <dbReference type="EMBL" id="KAH9752241.1"/>
    </source>
</evidence>
<organism evidence="1 2">
    <name type="scientific">Citrus sinensis</name>
    <name type="common">Sweet orange</name>
    <name type="synonym">Citrus aurantium var. sinensis</name>
    <dbReference type="NCBI Taxonomy" id="2711"/>
    <lineage>
        <taxon>Eukaryota</taxon>
        <taxon>Viridiplantae</taxon>
        <taxon>Streptophyta</taxon>
        <taxon>Embryophyta</taxon>
        <taxon>Tracheophyta</taxon>
        <taxon>Spermatophyta</taxon>
        <taxon>Magnoliopsida</taxon>
        <taxon>eudicotyledons</taxon>
        <taxon>Gunneridae</taxon>
        <taxon>Pentapetalae</taxon>
        <taxon>rosids</taxon>
        <taxon>malvids</taxon>
        <taxon>Sapindales</taxon>
        <taxon>Rutaceae</taxon>
        <taxon>Aurantioideae</taxon>
        <taxon>Citrus</taxon>
    </lineage>
</organism>
<gene>
    <name evidence="1" type="ORF">KPL71_014624</name>
</gene>
<keyword evidence="2" id="KW-1185">Reference proteome</keyword>
<accession>A0ACB8KCZ3</accession>
<dbReference type="Proteomes" id="UP000829398">
    <property type="component" value="Chromosome 5"/>
</dbReference>
<name>A0ACB8KCZ3_CITSI</name>
<sequence>MIYWIQGSWIRLPGMPLHYYYKKVMRLLGQVIGNFNRIDYNIKSATRGKFTRIAVEVALDKPLCSQFLLDGKIQQVKYESLPIICFECGTYGQLNSSCPEKITNEVTENDKHNSLDRMEEVEATVQSANHKFGPWMVIMIWTLVIANDNDERFIFNDTKIEHESRRQSSNSPKTHVTIPKRIIGETSITKNFMNHTFNNNANNPSPTGPTTMKHNIVLHARAKPNHEPMQKPATRKQPSYPCKAISNESLVPITTSLNP</sequence>
<proteinExistence type="predicted"/>
<comment type="caution">
    <text evidence="1">The sequence shown here is derived from an EMBL/GenBank/DDBJ whole genome shotgun (WGS) entry which is preliminary data.</text>
</comment>
<reference evidence="2" key="1">
    <citation type="journal article" date="2023" name="Hortic. Res.">
        <title>A chromosome-level phased genome enabling allele-level studies in sweet orange: a case study on citrus Huanglongbing tolerance.</title>
        <authorList>
            <person name="Wu B."/>
            <person name="Yu Q."/>
            <person name="Deng Z."/>
            <person name="Duan Y."/>
            <person name="Luo F."/>
            <person name="Gmitter F. Jr."/>
        </authorList>
    </citation>
    <scope>NUCLEOTIDE SEQUENCE [LARGE SCALE GENOMIC DNA]</scope>
    <source>
        <strain evidence="2">cv. Valencia</strain>
    </source>
</reference>
<protein>
    <submittedName>
        <fullName evidence="1">Uncharacterized protein</fullName>
    </submittedName>
</protein>